<feature type="region of interest" description="Disordered" evidence="1">
    <location>
        <begin position="230"/>
        <end position="249"/>
    </location>
</feature>
<feature type="transmembrane region" description="Helical" evidence="2">
    <location>
        <begin position="180"/>
        <end position="203"/>
    </location>
</feature>
<evidence type="ECO:0000256" key="1">
    <source>
        <dbReference type="SAM" id="MobiDB-lite"/>
    </source>
</evidence>
<evidence type="ECO:0000256" key="2">
    <source>
        <dbReference type="SAM" id="Phobius"/>
    </source>
</evidence>
<evidence type="ECO:0000313" key="3">
    <source>
        <dbReference type="EMBL" id="CAA3007649.1"/>
    </source>
</evidence>
<keyword evidence="2" id="KW-1133">Transmembrane helix</keyword>
<reference evidence="3 4" key="1">
    <citation type="submission" date="2019-12" db="EMBL/GenBank/DDBJ databases">
        <authorList>
            <person name="Alioto T."/>
            <person name="Alioto T."/>
            <person name="Gomez Garrido J."/>
        </authorList>
    </citation>
    <scope>NUCLEOTIDE SEQUENCE [LARGE SCALE GENOMIC DNA]</scope>
</reference>
<comment type="caution">
    <text evidence="3">The sequence shown here is derived from an EMBL/GenBank/DDBJ whole genome shotgun (WGS) entry which is preliminary data.</text>
</comment>
<sequence>MEQIKKELETLKFEMNVKIVAIESRITMMEMVAAKPVSEKANMAIESEGPSANKFEGFYSNIEQEAFKLHNLSVKENTTLSPSSEKNYTKDSISIPELNRSNVKACNTPGVMDIKNKEDFILVKSNFIITPQGLSLYKISQSAILTPNPTALSIILIAQFPIIQKSTTTMCGTIVVGARILATSCATVFVYFVFVSCSVTIIVSDSSAQYIATSFLTYSKTLGCESKKATAHNKDEVDTSCDADKKSNK</sequence>
<dbReference type="Proteomes" id="UP000594638">
    <property type="component" value="Unassembled WGS sequence"/>
</dbReference>
<gene>
    <name evidence="3" type="ORF">OLEA9_A015358</name>
</gene>
<dbReference type="EMBL" id="CACTIH010007281">
    <property type="protein sequence ID" value="CAA3007649.1"/>
    <property type="molecule type" value="Genomic_DNA"/>
</dbReference>
<protein>
    <submittedName>
        <fullName evidence="3">Uncharacterized protein</fullName>
    </submittedName>
</protein>
<keyword evidence="2" id="KW-0812">Transmembrane</keyword>
<accession>A0A8S0TVW7</accession>
<keyword evidence="2" id="KW-0472">Membrane</keyword>
<name>A0A8S0TVW7_OLEEU</name>
<evidence type="ECO:0000313" key="4">
    <source>
        <dbReference type="Proteomes" id="UP000594638"/>
    </source>
</evidence>
<dbReference type="Gramene" id="OE9A015358T1">
    <property type="protein sequence ID" value="OE9A015358C1"/>
    <property type="gene ID" value="OE9A015358"/>
</dbReference>
<organism evidence="3 4">
    <name type="scientific">Olea europaea subsp. europaea</name>
    <dbReference type="NCBI Taxonomy" id="158383"/>
    <lineage>
        <taxon>Eukaryota</taxon>
        <taxon>Viridiplantae</taxon>
        <taxon>Streptophyta</taxon>
        <taxon>Embryophyta</taxon>
        <taxon>Tracheophyta</taxon>
        <taxon>Spermatophyta</taxon>
        <taxon>Magnoliopsida</taxon>
        <taxon>eudicotyledons</taxon>
        <taxon>Gunneridae</taxon>
        <taxon>Pentapetalae</taxon>
        <taxon>asterids</taxon>
        <taxon>lamiids</taxon>
        <taxon>Lamiales</taxon>
        <taxon>Oleaceae</taxon>
        <taxon>Oleeae</taxon>
        <taxon>Olea</taxon>
    </lineage>
</organism>
<proteinExistence type="predicted"/>
<keyword evidence="4" id="KW-1185">Reference proteome</keyword>
<dbReference type="AlphaFoldDB" id="A0A8S0TVW7"/>